<feature type="domain" description="ATP-grasp" evidence="27">
    <location>
        <begin position="131"/>
        <end position="337"/>
    </location>
</feature>
<dbReference type="InterPro" id="IPR011095">
    <property type="entry name" value="Dala_Dala_lig_C"/>
</dbReference>
<dbReference type="RefSeq" id="WP_132848432.1">
    <property type="nucleotide sequence ID" value="NZ_CP058648.1"/>
</dbReference>
<comment type="similarity">
    <text evidence="5 22">Belongs to the D-alanine--D-alanine ligase family.</text>
</comment>
<dbReference type="InterPro" id="IPR013815">
    <property type="entry name" value="ATP_grasp_subdomain_1"/>
</dbReference>
<evidence type="ECO:0000256" key="18">
    <source>
        <dbReference type="ARBA" id="ARBA00060592"/>
    </source>
</evidence>
<feature type="binding site" evidence="24">
    <location>
        <begin position="180"/>
        <end position="181"/>
    </location>
    <ligand>
        <name>ATP</name>
        <dbReference type="ChEBI" id="CHEBI:30616"/>
    </ligand>
</feature>
<name>A0A4R2TM94_9FIRM</name>
<evidence type="ECO:0000256" key="3">
    <source>
        <dbReference type="ARBA" id="ARBA00004496"/>
    </source>
</evidence>
<feature type="binding site" evidence="25">
    <location>
        <position position="290"/>
    </location>
    <ligand>
        <name>Mg(2+)</name>
        <dbReference type="ChEBI" id="CHEBI:18420"/>
        <label>1</label>
    </ligand>
</feature>
<feature type="binding site" evidence="24">
    <location>
        <position position="127"/>
    </location>
    <ligand>
        <name>ATP</name>
        <dbReference type="ChEBI" id="CHEBI:30616"/>
    </ligand>
</feature>
<dbReference type="AlphaFoldDB" id="A0A4R2TM94"/>
<feature type="binding site" evidence="24">
    <location>
        <begin position="210"/>
        <end position="217"/>
    </location>
    <ligand>
        <name>ATP</name>
        <dbReference type="ChEBI" id="CHEBI:30616"/>
    </ligand>
</feature>
<evidence type="ECO:0000256" key="14">
    <source>
        <dbReference type="ARBA" id="ARBA00022984"/>
    </source>
</evidence>
<sequence>MKKLKIMVIFGGKSGEHDVSLMSSASVMKTMNKEKYEIMPIGITKDGRWKKYLGNVEYIDPKNWLNETEDYNINELFLDKDSRGIDLVFPVLHGPFGEDGTIQGLLEMADIPYVGTGVLSSALAMDKVVAKMMLKSVNIPQAEFAVVFRSDFIKDESKVLDELENKFGYPMFVKPANLGSSVGISKAKNREGLIAAIKEAGSFDRKIVVEEFIDGREIECSVLGNENPKTSLPAEVVPAQEFYNYEDKYIDGKSELIVPAKLEENMINSVRELAVEVYKLYDCRGLSRVDFFLERNTNRLLVNEVNTMPGFTSISMYPKMWEATGLAYGDLIDQLIELALDFAKNK</sequence>
<comment type="function">
    <text evidence="2 22">Cell wall formation.</text>
</comment>
<evidence type="ECO:0000256" key="7">
    <source>
        <dbReference type="ARBA" id="ARBA00022490"/>
    </source>
</evidence>
<evidence type="ECO:0000256" key="8">
    <source>
        <dbReference type="ARBA" id="ARBA00022598"/>
    </source>
</evidence>
<organism evidence="28 29">
    <name type="scientific">Serpentinicella alkaliphila</name>
    <dbReference type="NCBI Taxonomy" id="1734049"/>
    <lineage>
        <taxon>Bacteria</taxon>
        <taxon>Bacillati</taxon>
        <taxon>Bacillota</taxon>
        <taxon>Clostridia</taxon>
        <taxon>Peptostreptococcales</taxon>
        <taxon>Natronincolaceae</taxon>
        <taxon>Serpentinicella</taxon>
    </lineage>
</organism>
<dbReference type="PANTHER" id="PTHR23132">
    <property type="entry name" value="D-ALANINE--D-ALANINE LIGASE"/>
    <property type="match status" value="1"/>
</dbReference>
<evidence type="ECO:0000313" key="28">
    <source>
        <dbReference type="EMBL" id="TCQ02375.1"/>
    </source>
</evidence>
<comment type="pathway">
    <text evidence="4 22">Cell wall biogenesis; peptidoglycan biosynthesis.</text>
</comment>
<keyword evidence="11 26" id="KW-0067">ATP-binding</keyword>
<reference evidence="28 29" key="1">
    <citation type="submission" date="2019-03" db="EMBL/GenBank/DDBJ databases">
        <title>Genomic Encyclopedia of Type Strains, Phase IV (KMG-IV): sequencing the most valuable type-strain genomes for metagenomic binning, comparative biology and taxonomic classification.</title>
        <authorList>
            <person name="Goeker M."/>
        </authorList>
    </citation>
    <scope>NUCLEOTIDE SEQUENCE [LARGE SCALE GENOMIC DNA]</scope>
    <source>
        <strain evidence="28 29">DSM 100013</strain>
    </source>
</reference>
<evidence type="ECO:0000256" key="6">
    <source>
        <dbReference type="ARBA" id="ARBA00012216"/>
    </source>
</evidence>
<evidence type="ECO:0000256" key="17">
    <source>
        <dbReference type="ARBA" id="ARBA00047614"/>
    </source>
</evidence>
<dbReference type="InterPro" id="IPR000291">
    <property type="entry name" value="D-Ala_lig_Van_CS"/>
</dbReference>
<feature type="binding site" evidence="25">
    <location>
        <position position="306"/>
    </location>
    <ligand>
        <name>Mg(2+)</name>
        <dbReference type="ChEBI" id="CHEBI:18420"/>
        <label>2</label>
    </ligand>
</feature>
<dbReference type="OrthoDB" id="9813261at2"/>
<evidence type="ECO:0000313" key="29">
    <source>
        <dbReference type="Proteomes" id="UP000295504"/>
    </source>
</evidence>
<feature type="active site" evidence="23">
    <location>
        <position position="315"/>
    </location>
</feature>
<dbReference type="EMBL" id="SLYC01000016">
    <property type="protein sequence ID" value="TCQ02375.1"/>
    <property type="molecule type" value="Genomic_DNA"/>
</dbReference>
<dbReference type="InterPro" id="IPR016185">
    <property type="entry name" value="PreATP-grasp_dom_sf"/>
</dbReference>
<feature type="binding site" evidence="24">
    <location>
        <begin position="172"/>
        <end position="174"/>
    </location>
    <ligand>
        <name>ATP</name>
        <dbReference type="ChEBI" id="CHEBI:30616"/>
    </ligand>
</feature>
<keyword evidence="29" id="KW-1185">Reference proteome</keyword>
<dbReference type="GO" id="GO:0005829">
    <property type="term" value="C:cytosol"/>
    <property type="evidence" value="ECO:0007669"/>
    <property type="project" value="TreeGrafter"/>
</dbReference>
<dbReference type="FunFam" id="3.30.1490.20:FF:000007">
    <property type="entry name" value="D-alanine--D-alanine ligase"/>
    <property type="match status" value="1"/>
</dbReference>
<keyword evidence="7 22" id="KW-0963">Cytoplasm</keyword>
<evidence type="ECO:0000256" key="19">
    <source>
        <dbReference type="ARBA" id="ARBA00068427"/>
    </source>
</evidence>
<dbReference type="UniPathway" id="UPA00219"/>
<dbReference type="NCBIfam" id="TIGR01205">
    <property type="entry name" value="D_ala_D_alaTIGR"/>
    <property type="match status" value="1"/>
</dbReference>
<keyword evidence="16 22" id="KW-0961">Cell wall biogenesis/degradation</keyword>
<dbReference type="InterPro" id="IPR011761">
    <property type="entry name" value="ATP-grasp"/>
</dbReference>
<dbReference type="GO" id="GO:0009252">
    <property type="term" value="P:peptidoglycan biosynthetic process"/>
    <property type="evidence" value="ECO:0007669"/>
    <property type="project" value="UniProtKB-UniRule"/>
</dbReference>
<feature type="binding site" evidence="25">
    <location>
        <position position="304"/>
    </location>
    <ligand>
        <name>Mg(2+)</name>
        <dbReference type="ChEBI" id="CHEBI:18420"/>
        <label>2</label>
    </ligand>
</feature>
<dbReference type="Gene3D" id="3.30.470.20">
    <property type="entry name" value="ATP-grasp fold, B domain"/>
    <property type="match status" value="1"/>
</dbReference>
<dbReference type="PROSITE" id="PS00843">
    <property type="entry name" value="DALA_DALA_LIGASE_1"/>
    <property type="match status" value="1"/>
</dbReference>
<evidence type="ECO:0000256" key="4">
    <source>
        <dbReference type="ARBA" id="ARBA00004752"/>
    </source>
</evidence>
<evidence type="ECO:0000256" key="15">
    <source>
        <dbReference type="ARBA" id="ARBA00023211"/>
    </source>
</evidence>
<dbReference type="NCBIfam" id="NF002528">
    <property type="entry name" value="PRK01966.1-4"/>
    <property type="match status" value="1"/>
</dbReference>
<dbReference type="InterPro" id="IPR005905">
    <property type="entry name" value="D_ala_D_ala"/>
</dbReference>
<comment type="catalytic activity">
    <reaction evidence="17 22">
        <text>2 D-alanine + ATP = D-alanyl-D-alanine + ADP + phosphate + H(+)</text>
        <dbReference type="Rhea" id="RHEA:11224"/>
        <dbReference type="ChEBI" id="CHEBI:15378"/>
        <dbReference type="ChEBI" id="CHEBI:30616"/>
        <dbReference type="ChEBI" id="CHEBI:43474"/>
        <dbReference type="ChEBI" id="CHEBI:57416"/>
        <dbReference type="ChEBI" id="CHEBI:57822"/>
        <dbReference type="ChEBI" id="CHEBI:456216"/>
        <dbReference type="EC" id="6.3.2.4"/>
    </reaction>
</comment>
<evidence type="ECO:0000256" key="2">
    <source>
        <dbReference type="ARBA" id="ARBA00003921"/>
    </source>
</evidence>
<dbReference type="Gene3D" id="3.30.1490.20">
    <property type="entry name" value="ATP-grasp fold, A domain"/>
    <property type="match status" value="1"/>
</dbReference>
<dbReference type="HAMAP" id="MF_00047">
    <property type="entry name" value="Dala_Dala_lig"/>
    <property type="match status" value="1"/>
</dbReference>
<evidence type="ECO:0000256" key="23">
    <source>
        <dbReference type="PIRSR" id="PIRSR039102-1"/>
    </source>
</evidence>
<evidence type="ECO:0000256" key="24">
    <source>
        <dbReference type="PIRSR" id="PIRSR039102-2"/>
    </source>
</evidence>
<dbReference type="Pfam" id="PF07478">
    <property type="entry name" value="Dala_Dala_lig_C"/>
    <property type="match status" value="1"/>
</dbReference>
<comment type="cofactor">
    <cofactor evidence="25">
        <name>Mg(2+)</name>
        <dbReference type="ChEBI" id="CHEBI:18420"/>
    </cofactor>
    <cofactor evidence="25">
        <name>Mn(2+)</name>
        <dbReference type="ChEBI" id="CHEBI:29035"/>
    </cofactor>
    <text evidence="25">Binds 2 magnesium or manganese ions per subunit.</text>
</comment>
<comment type="pathway">
    <text evidence="18">Glycan biosynthesis.</text>
</comment>
<keyword evidence="10 24" id="KW-0547">Nucleotide-binding</keyword>
<keyword evidence="13 22" id="KW-0133">Cell shape</keyword>
<dbReference type="GO" id="GO:0046872">
    <property type="term" value="F:metal ion binding"/>
    <property type="evidence" value="ECO:0007669"/>
    <property type="project" value="UniProtKB-KW"/>
</dbReference>
<dbReference type="Gene3D" id="3.40.50.20">
    <property type="match status" value="1"/>
</dbReference>
<dbReference type="SUPFAM" id="SSF56059">
    <property type="entry name" value="Glutathione synthetase ATP-binding domain-like"/>
    <property type="match status" value="1"/>
</dbReference>
<evidence type="ECO:0000256" key="10">
    <source>
        <dbReference type="ARBA" id="ARBA00022741"/>
    </source>
</evidence>
<dbReference type="PANTHER" id="PTHR23132:SF25">
    <property type="entry name" value="D-ALANINE--D-ALANINE LIGASE A"/>
    <property type="match status" value="1"/>
</dbReference>
<keyword evidence="14 22" id="KW-0573">Peptidoglycan synthesis</keyword>
<evidence type="ECO:0000256" key="20">
    <source>
        <dbReference type="ARBA" id="ARBA00076288"/>
    </source>
</evidence>
<feature type="active site" evidence="23">
    <location>
        <position position="180"/>
    </location>
</feature>
<keyword evidence="9 25" id="KW-0479">Metal-binding</keyword>
<evidence type="ECO:0000256" key="5">
    <source>
        <dbReference type="ARBA" id="ARBA00010871"/>
    </source>
</evidence>
<evidence type="ECO:0000256" key="22">
    <source>
        <dbReference type="HAMAP-Rule" id="MF_00047"/>
    </source>
</evidence>
<evidence type="ECO:0000256" key="25">
    <source>
        <dbReference type="PIRSR" id="PIRSR039102-3"/>
    </source>
</evidence>
<dbReference type="Proteomes" id="UP000295504">
    <property type="component" value="Unassembled WGS sequence"/>
</dbReference>
<dbReference type="FunFam" id="3.30.470.20:FF:000008">
    <property type="entry name" value="D-alanine--D-alanine ligase"/>
    <property type="match status" value="1"/>
</dbReference>
<evidence type="ECO:0000256" key="11">
    <source>
        <dbReference type="ARBA" id="ARBA00022840"/>
    </source>
</evidence>
<dbReference type="SUPFAM" id="SSF52440">
    <property type="entry name" value="PreATP-grasp domain"/>
    <property type="match status" value="1"/>
</dbReference>
<comment type="caution">
    <text evidence="28">The sequence shown here is derived from an EMBL/GenBank/DDBJ whole genome shotgun (WGS) entry which is preliminary data.</text>
</comment>
<evidence type="ECO:0000259" key="27">
    <source>
        <dbReference type="PROSITE" id="PS50975"/>
    </source>
</evidence>
<protein>
    <recommendedName>
        <fullName evidence="19 22">D-alanine--D-alanine ligase</fullName>
        <ecNumber evidence="6 22">6.3.2.4</ecNumber>
    </recommendedName>
    <alternativeName>
        <fullName evidence="21 22">D-Ala-D-Ala ligase</fullName>
    </alternativeName>
    <alternativeName>
        <fullName evidence="20 22">D-alanylalanine synthetase</fullName>
    </alternativeName>
</protein>
<dbReference type="EC" id="6.3.2.4" evidence="6 22"/>
<dbReference type="NCBIfam" id="NF002378">
    <property type="entry name" value="PRK01372.1"/>
    <property type="match status" value="1"/>
</dbReference>
<evidence type="ECO:0000256" key="26">
    <source>
        <dbReference type="PROSITE-ProRule" id="PRU00409"/>
    </source>
</evidence>
<dbReference type="InterPro" id="IPR011127">
    <property type="entry name" value="Dala_Dala_lig_N"/>
</dbReference>
<dbReference type="Pfam" id="PF01820">
    <property type="entry name" value="Dala_Dala_lig_N"/>
    <property type="match status" value="1"/>
</dbReference>
<feature type="binding site" evidence="25">
    <location>
        <position position="304"/>
    </location>
    <ligand>
        <name>Mg(2+)</name>
        <dbReference type="ChEBI" id="CHEBI:18420"/>
        <label>1</label>
    </ligand>
</feature>
<gene>
    <name evidence="22" type="primary">ddl</name>
    <name evidence="28" type="ORF">EDD79_101621</name>
</gene>
<feature type="active site" evidence="23">
    <location>
        <position position="16"/>
    </location>
</feature>
<dbReference type="GO" id="GO:0005524">
    <property type="term" value="F:ATP binding"/>
    <property type="evidence" value="ECO:0007669"/>
    <property type="project" value="UniProtKB-UniRule"/>
</dbReference>
<evidence type="ECO:0000256" key="13">
    <source>
        <dbReference type="ARBA" id="ARBA00022960"/>
    </source>
</evidence>
<evidence type="ECO:0000256" key="12">
    <source>
        <dbReference type="ARBA" id="ARBA00022842"/>
    </source>
</evidence>
<dbReference type="GO" id="GO:0008360">
    <property type="term" value="P:regulation of cell shape"/>
    <property type="evidence" value="ECO:0007669"/>
    <property type="project" value="UniProtKB-KW"/>
</dbReference>
<keyword evidence="15 25" id="KW-0464">Manganese</keyword>
<proteinExistence type="inferred from homology"/>
<feature type="binding site" evidence="24">
    <location>
        <begin position="303"/>
        <end position="304"/>
    </location>
    <ligand>
        <name>ATP</name>
        <dbReference type="ChEBI" id="CHEBI:30616"/>
    </ligand>
</feature>
<keyword evidence="12 25" id="KW-0460">Magnesium</keyword>
<accession>A0A4R2TM94</accession>
<dbReference type="PIRSF" id="PIRSF039102">
    <property type="entry name" value="Ddl/VanB"/>
    <property type="match status" value="1"/>
</dbReference>
<keyword evidence="8 22" id="KW-0436">Ligase</keyword>
<comment type="cofactor">
    <cofactor evidence="1">
        <name>Mn(2+)</name>
        <dbReference type="ChEBI" id="CHEBI:29035"/>
    </cofactor>
</comment>
<dbReference type="PROSITE" id="PS50975">
    <property type="entry name" value="ATP_GRASP"/>
    <property type="match status" value="1"/>
</dbReference>
<evidence type="ECO:0000256" key="1">
    <source>
        <dbReference type="ARBA" id="ARBA00001936"/>
    </source>
</evidence>
<evidence type="ECO:0000256" key="9">
    <source>
        <dbReference type="ARBA" id="ARBA00022723"/>
    </source>
</evidence>
<evidence type="ECO:0000256" key="16">
    <source>
        <dbReference type="ARBA" id="ARBA00023316"/>
    </source>
</evidence>
<dbReference type="GO" id="GO:0071555">
    <property type="term" value="P:cell wall organization"/>
    <property type="evidence" value="ECO:0007669"/>
    <property type="project" value="UniProtKB-KW"/>
</dbReference>
<dbReference type="GO" id="GO:0008716">
    <property type="term" value="F:D-alanine-D-alanine ligase activity"/>
    <property type="evidence" value="ECO:0007669"/>
    <property type="project" value="UniProtKB-UniRule"/>
</dbReference>
<comment type="subcellular location">
    <subcellularLocation>
        <location evidence="3 22">Cytoplasm</location>
    </subcellularLocation>
</comment>
<evidence type="ECO:0000256" key="21">
    <source>
        <dbReference type="ARBA" id="ARBA00077154"/>
    </source>
</evidence>